<dbReference type="NCBIfam" id="TIGR01496">
    <property type="entry name" value="DHPS"/>
    <property type="match status" value="1"/>
</dbReference>
<proteinExistence type="inferred from homology"/>
<dbReference type="InterPro" id="IPR006390">
    <property type="entry name" value="DHP_synth_dom"/>
</dbReference>
<organism evidence="14 15">
    <name type="scientific">Rhodoglobus vestalii</name>
    <dbReference type="NCBI Taxonomy" id="193384"/>
    <lineage>
        <taxon>Bacteria</taxon>
        <taxon>Bacillati</taxon>
        <taxon>Actinomycetota</taxon>
        <taxon>Actinomycetes</taxon>
        <taxon>Micrococcales</taxon>
        <taxon>Microbacteriaceae</taxon>
        <taxon>Rhodoglobus</taxon>
    </lineage>
</organism>
<keyword evidence="8 12" id="KW-0479">Metal-binding</keyword>
<dbReference type="UniPathway" id="UPA00077">
    <property type="reaction ID" value="UER00156"/>
</dbReference>
<dbReference type="InterPro" id="IPR011005">
    <property type="entry name" value="Dihydropteroate_synth-like_sf"/>
</dbReference>
<dbReference type="AlphaFoldDB" id="A0A8H2K7I7"/>
<evidence type="ECO:0000256" key="10">
    <source>
        <dbReference type="ARBA" id="ARBA00022909"/>
    </source>
</evidence>
<name>A0A8H2K7I7_9MICO</name>
<evidence type="ECO:0000256" key="6">
    <source>
        <dbReference type="ARBA" id="ARBA00016919"/>
    </source>
</evidence>
<comment type="caution">
    <text evidence="14">The sequence shown here is derived from an EMBL/GenBank/DDBJ whole genome shotgun (WGS) entry which is preliminary data.</text>
</comment>
<dbReference type="Pfam" id="PF00809">
    <property type="entry name" value="Pterin_bind"/>
    <property type="match status" value="1"/>
</dbReference>
<dbReference type="PANTHER" id="PTHR20941:SF1">
    <property type="entry name" value="FOLIC ACID SYNTHESIS PROTEIN FOL1"/>
    <property type="match status" value="1"/>
</dbReference>
<evidence type="ECO:0000313" key="14">
    <source>
        <dbReference type="EMBL" id="TQO20283.1"/>
    </source>
</evidence>
<evidence type="ECO:0000256" key="2">
    <source>
        <dbReference type="ARBA" id="ARBA00001946"/>
    </source>
</evidence>
<dbReference type="FunFam" id="3.20.20.20:FF:000006">
    <property type="entry name" value="Dihydropteroate synthase"/>
    <property type="match status" value="1"/>
</dbReference>
<dbReference type="GO" id="GO:0005829">
    <property type="term" value="C:cytosol"/>
    <property type="evidence" value="ECO:0007669"/>
    <property type="project" value="TreeGrafter"/>
</dbReference>
<evidence type="ECO:0000256" key="4">
    <source>
        <dbReference type="ARBA" id="ARBA00009503"/>
    </source>
</evidence>
<dbReference type="GO" id="GO:0046654">
    <property type="term" value="P:tetrahydrofolate biosynthetic process"/>
    <property type="evidence" value="ECO:0007669"/>
    <property type="project" value="UniProtKB-UniPathway"/>
</dbReference>
<dbReference type="InterPro" id="IPR045031">
    <property type="entry name" value="DHP_synth-like"/>
</dbReference>
<keyword evidence="9 12" id="KW-0460">Magnesium</keyword>
<comment type="similarity">
    <text evidence="4 12">Belongs to the DHPS family.</text>
</comment>
<comment type="catalytic activity">
    <reaction evidence="1">
        <text>(7,8-dihydropterin-6-yl)methyl diphosphate + 4-aminobenzoate = 7,8-dihydropteroate + diphosphate</text>
        <dbReference type="Rhea" id="RHEA:19949"/>
        <dbReference type="ChEBI" id="CHEBI:17836"/>
        <dbReference type="ChEBI" id="CHEBI:17839"/>
        <dbReference type="ChEBI" id="CHEBI:33019"/>
        <dbReference type="ChEBI" id="CHEBI:72950"/>
        <dbReference type="EC" id="2.5.1.15"/>
    </reaction>
</comment>
<evidence type="ECO:0000256" key="5">
    <source>
        <dbReference type="ARBA" id="ARBA00012458"/>
    </source>
</evidence>
<comment type="cofactor">
    <cofactor evidence="2 12">
        <name>Mg(2+)</name>
        <dbReference type="ChEBI" id="CHEBI:18420"/>
    </cofactor>
</comment>
<evidence type="ECO:0000256" key="9">
    <source>
        <dbReference type="ARBA" id="ARBA00022842"/>
    </source>
</evidence>
<evidence type="ECO:0000256" key="3">
    <source>
        <dbReference type="ARBA" id="ARBA00004763"/>
    </source>
</evidence>
<accession>A0A8H2K7I7</accession>
<dbReference type="PROSITE" id="PS00793">
    <property type="entry name" value="DHPS_2"/>
    <property type="match status" value="1"/>
</dbReference>
<protein>
    <recommendedName>
        <fullName evidence="6 12">Dihydropteroate synthase</fullName>
        <shortName evidence="12">DHPS</shortName>
        <ecNumber evidence="5 12">2.5.1.15</ecNumber>
    </recommendedName>
    <alternativeName>
        <fullName evidence="11 12">Dihydropteroate pyrophosphorylase</fullName>
    </alternativeName>
</protein>
<dbReference type="InterPro" id="IPR000489">
    <property type="entry name" value="Pterin-binding_dom"/>
</dbReference>
<dbReference type="EMBL" id="VFRA01000001">
    <property type="protein sequence ID" value="TQO20283.1"/>
    <property type="molecule type" value="Genomic_DNA"/>
</dbReference>
<evidence type="ECO:0000256" key="1">
    <source>
        <dbReference type="ARBA" id="ARBA00000012"/>
    </source>
</evidence>
<dbReference type="GO" id="GO:0046872">
    <property type="term" value="F:metal ion binding"/>
    <property type="evidence" value="ECO:0007669"/>
    <property type="project" value="UniProtKB-KW"/>
</dbReference>
<evidence type="ECO:0000256" key="8">
    <source>
        <dbReference type="ARBA" id="ARBA00022723"/>
    </source>
</evidence>
<evidence type="ECO:0000256" key="12">
    <source>
        <dbReference type="RuleBase" id="RU361205"/>
    </source>
</evidence>
<comment type="function">
    <text evidence="12">Catalyzes the condensation of para-aminobenzoate (pABA) with 6-hydroxymethyl-7,8-dihydropterin diphosphate (DHPt-PP) to form 7,8-dihydropteroate (H2Pte), the immediate precursor of folate derivatives.</text>
</comment>
<dbReference type="EC" id="2.5.1.15" evidence="5 12"/>
<dbReference type="SUPFAM" id="SSF51717">
    <property type="entry name" value="Dihydropteroate synthetase-like"/>
    <property type="match status" value="1"/>
</dbReference>
<dbReference type="Proteomes" id="UP000316560">
    <property type="component" value="Unassembled WGS sequence"/>
</dbReference>
<feature type="domain" description="Pterin-binding" evidence="13">
    <location>
        <begin position="16"/>
        <end position="270"/>
    </location>
</feature>
<sequence length="281" mass="29810">MDSTPLLSADRVLPVPRVMGILNVTPDSFSDGGRYEHVDRAIAHGILLRDQGAAVVDVGGESTRPGAQRVPPATEQARVIPVIEALTAEGVAVSIDTMNAVTALAAAKAGASIINDVSGGLSDPEMYRTVAATDLTYIAMHWRGHSNEMAQLAHYDDVVSDVRSELSDRVAEMTASGINPDRIVIDPGLGFAKTAEHNWALLARLDELSALGYPILIGASRKRFLGTLLPNDAPTTDRDLATAVISNVAAEAQTWGVRVHDVPSTQVALAVYTAMQKGKKR</sequence>
<dbReference type="RefSeq" id="WP_246078166.1">
    <property type="nucleotide sequence ID" value="NZ_VFRA01000001.1"/>
</dbReference>
<dbReference type="PANTHER" id="PTHR20941">
    <property type="entry name" value="FOLATE SYNTHESIS PROTEINS"/>
    <property type="match status" value="1"/>
</dbReference>
<keyword evidence="15" id="KW-1185">Reference proteome</keyword>
<dbReference type="Gene3D" id="3.20.20.20">
    <property type="entry name" value="Dihydropteroate synthase-like"/>
    <property type="match status" value="1"/>
</dbReference>
<dbReference type="PROSITE" id="PS00792">
    <property type="entry name" value="DHPS_1"/>
    <property type="match status" value="1"/>
</dbReference>
<dbReference type="PROSITE" id="PS50972">
    <property type="entry name" value="PTERIN_BINDING"/>
    <property type="match status" value="1"/>
</dbReference>
<reference evidence="14 15" key="1">
    <citation type="submission" date="2019-06" db="EMBL/GenBank/DDBJ databases">
        <title>Sequencing the genomes of 1000 actinobacteria strains.</title>
        <authorList>
            <person name="Klenk H.-P."/>
        </authorList>
    </citation>
    <scope>NUCLEOTIDE SEQUENCE [LARGE SCALE GENOMIC DNA]</scope>
    <source>
        <strain evidence="14 15">DSM 21947</strain>
    </source>
</reference>
<dbReference type="GO" id="GO:0046656">
    <property type="term" value="P:folic acid biosynthetic process"/>
    <property type="evidence" value="ECO:0007669"/>
    <property type="project" value="UniProtKB-KW"/>
</dbReference>
<gene>
    <name evidence="14" type="ORF">FB472_1913</name>
</gene>
<keyword evidence="7 12" id="KW-0808">Transferase</keyword>
<evidence type="ECO:0000256" key="11">
    <source>
        <dbReference type="ARBA" id="ARBA00030193"/>
    </source>
</evidence>
<keyword evidence="10 12" id="KW-0289">Folate biosynthesis</keyword>
<evidence type="ECO:0000313" key="15">
    <source>
        <dbReference type="Proteomes" id="UP000316560"/>
    </source>
</evidence>
<evidence type="ECO:0000256" key="7">
    <source>
        <dbReference type="ARBA" id="ARBA00022679"/>
    </source>
</evidence>
<comment type="pathway">
    <text evidence="3 12">Cofactor biosynthesis; tetrahydrofolate biosynthesis; 7,8-dihydrofolate from 2-amino-4-hydroxy-6-hydroxymethyl-7,8-dihydropteridine diphosphate and 4-aminobenzoate: step 1/2.</text>
</comment>
<dbReference type="CDD" id="cd00739">
    <property type="entry name" value="DHPS"/>
    <property type="match status" value="1"/>
</dbReference>
<dbReference type="GO" id="GO:0004156">
    <property type="term" value="F:dihydropteroate synthase activity"/>
    <property type="evidence" value="ECO:0007669"/>
    <property type="project" value="UniProtKB-EC"/>
</dbReference>
<evidence type="ECO:0000259" key="13">
    <source>
        <dbReference type="PROSITE" id="PS50972"/>
    </source>
</evidence>